<name>W0RDW2_9BACT</name>
<dbReference type="InParanoid" id="W0RDW2"/>
<dbReference type="HOGENOM" id="CLU_1298297_0_0_0"/>
<dbReference type="STRING" id="861299.J421_0014"/>
<dbReference type="PATRIC" id="fig|861299.3.peg.13"/>
<evidence type="ECO:0000313" key="3">
    <source>
        <dbReference type="EMBL" id="AHG87573.1"/>
    </source>
</evidence>
<dbReference type="Proteomes" id="UP000019151">
    <property type="component" value="Extrachromosomal Element ECE"/>
</dbReference>
<evidence type="ECO:0000313" key="4">
    <source>
        <dbReference type="Proteomes" id="UP000019151"/>
    </source>
</evidence>
<gene>
    <name evidence="2" type="ORF">J421_0014</name>
    <name evidence="3" type="ORF">J421_0036</name>
</gene>
<accession>W0RDW2</accession>
<dbReference type="EMBL" id="CP007127">
    <property type="protein sequence ID" value="AHG87552.1"/>
    <property type="molecule type" value="Genomic_DNA"/>
</dbReference>
<dbReference type="RefSeq" id="WP_025409143.1">
    <property type="nucleotide sequence ID" value="NZ_CP007127.1"/>
</dbReference>
<feature type="region of interest" description="Disordered" evidence="1">
    <location>
        <begin position="1"/>
        <end position="25"/>
    </location>
</feature>
<dbReference type="AlphaFoldDB" id="W0RDW2"/>
<dbReference type="EMBL" id="CP007128">
    <property type="protein sequence ID" value="AHG87573.1"/>
    <property type="molecule type" value="Genomic_DNA"/>
</dbReference>
<dbReference type="Proteomes" id="UP000019151">
    <property type="component" value="Chromosome"/>
</dbReference>
<dbReference type="KEGG" id="gba:J421_0036"/>
<proteinExistence type="predicted"/>
<protein>
    <submittedName>
        <fullName evidence="3">Colicin uptake-like protein</fullName>
    </submittedName>
</protein>
<evidence type="ECO:0000313" key="2">
    <source>
        <dbReference type="EMBL" id="AHG87552.1"/>
    </source>
</evidence>
<evidence type="ECO:0000256" key="1">
    <source>
        <dbReference type="SAM" id="MobiDB-lite"/>
    </source>
</evidence>
<sequence>MPTTHPAGTDAGQSSPIDVDERRSAAADALSAARAELARRELLLKQAAAAVGAAERRADVAVLDPSTDHAAVSELAAAQARHTTLARTVEQARVAVERAATYQTRVEQAAVYARAAQVGEAILADAAHVADAMAALDAALGAVDAHVAELARIIGSRPGDSQVPHQLAKQLRTTPAARVVAYARDAMAHLRGTIAAQAHFPPVPSAPVPNSN</sequence>
<organism evidence="3 4">
    <name type="scientific">Gemmatirosa kalamazoonensis</name>
    <dbReference type="NCBI Taxonomy" id="861299"/>
    <lineage>
        <taxon>Bacteria</taxon>
        <taxon>Pseudomonadati</taxon>
        <taxon>Gemmatimonadota</taxon>
        <taxon>Gemmatimonadia</taxon>
        <taxon>Gemmatimonadales</taxon>
        <taxon>Gemmatimonadaceae</taxon>
        <taxon>Gemmatirosa</taxon>
    </lineage>
</organism>
<keyword evidence="4" id="KW-1185">Reference proteome</keyword>
<reference evidence="3 4" key="2">
    <citation type="journal article" date="2014" name="Genome Announc.">
        <title>Genome Sequence and Methylome of Soil Bacterium Gemmatirosa kalamazoonensis KBS708T, a Member of the Rarely Cultivated Gemmatimonadetes Phylum.</title>
        <authorList>
            <person name="Debruyn J.M."/>
            <person name="Radosevich M."/>
            <person name="Wommack K.E."/>
            <person name="Polson S.W."/>
            <person name="Hauser L.J."/>
            <person name="Fawaz M.N."/>
            <person name="Korlach J."/>
            <person name="Tsai Y.C."/>
        </authorList>
    </citation>
    <scope>NUCLEOTIDE SEQUENCE [LARGE SCALE GENOMIC DNA]</scope>
    <source>
        <strain evidence="3 4">KBS708</strain>
    </source>
</reference>
<reference evidence="3" key="1">
    <citation type="submission" date="2013-12" db="EMBL/GenBank/DDBJ databases">
        <authorList>
            <person name="DeBruyn J.M."/>
            <person name="Radosevich M."/>
            <person name="Wommack K.Eric."/>
            <person name="Polson S."/>
            <person name="Hauser L.J."/>
            <person name="Fawaz M.N."/>
            <person name="Korlach J."/>
            <person name="Tsai Y.-C."/>
        </authorList>
    </citation>
    <scope>NUCLEOTIDE SEQUENCE</scope>
    <source>
        <strain evidence="3">KBS708</strain>
    </source>
</reference>